<gene>
    <name evidence="4" type="ORF">FH610_028795</name>
</gene>
<dbReference type="GO" id="GO:0016747">
    <property type="term" value="F:acyltransferase activity, transferring groups other than amino-acyl groups"/>
    <property type="evidence" value="ECO:0007669"/>
    <property type="project" value="InterPro"/>
</dbReference>
<proteinExistence type="predicted"/>
<accession>A0A5N6BMW9</accession>
<evidence type="ECO:0000313" key="5">
    <source>
        <dbReference type="Proteomes" id="UP000313066"/>
    </source>
</evidence>
<evidence type="ECO:0000256" key="1">
    <source>
        <dbReference type="ARBA" id="ARBA00022679"/>
    </source>
</evidence>
<dbReference type="Proteomes" id="UP000313066">
    <property type="component" value="Unassembled WGS sequence"/>
</dbReference>
<evidence type="ECO:0000313" key="4">
    <source>
        <dbReference type="EMBL" id="KAB8181413.1"/>
    </source>
</evidence>
<dbReference type="PROSITE" id="PS51186">
    <property type="entry name" value="GNAT"/>
    <property type="match status" value="1"/>
</dbReference>
<keyword evidence="5" id="KW-1185">Reference proteome</keyword>
<name>A0A5N6BMW9_9ACTN</name>
<evidence type="ECO:0000256" key="2">
    <source>
        <dbReference type="ARBA" id="ARBA00023315"/>
    </source>
</evidence>
<comment type="caution">
    <text evidence="4">The sequence shown here is derived from an EMBL/GenBank/DDBJ whole genome shotgun (WGS) entry which is preliminary data.</text>
</comment>
<keyword evidence="2" id="KW-0012">Acyltransferase</keyword>
<dbReference type="PANTHER" id="PTHR43877">
    <property type="entry name" value="AMINOALKYLPHOSPHONATE N-ACETYLTRANSFERASE-RELATED-RELATED"/>
    <property type="match status" value="1"/>
</dbReference>
<dbReference type="EMBL" id="VDMA02000017">
    <property type="protein sequence ID" value="KAB8181413.1"/>
    <property type="molecule type" value="Genomic_DNA"/>
</dbReference>
<dbReference type="AlphaFoldDB" id="A0A5N6BMW9"/>
<dbReference type="Pfam" id="PF00583">
    <property type="entry name" value="Acetyltransf_1"/>
    <property type="match status" value="1"/>
</dbReference>
<dbReference type="Gene3D" id="3.40.630.30">
    <property type="match status" value="1"/>
</dbReference>
<dbReference type="SUPFAM" id="SSF55729">
    <property type="entry name" value="Acyl-CoA N-acyltransferases (Nat)"/>
    <property type="match status" value="1"/>
</dbReference>
<dbReference type="InterPro" id="IPR000182">
    <property type="entry name" value="GNAT_dom"/>
</dbReference>
<keyword evidence="1 4" id="KW-0808">Transferase</keyword>
<protein>
    <submittedName>
        <fullName evidence="4">GNAT family N-acetyltransferase</fullName>
    </submittedName>
</protein>
<reference evidence="4 5" key="1">
    <citation type="submission" date="2019-10" db="EMBL/GenBank/DDBJ databases">
        <title>Nonomuraea sp. nov., isolated from Phyllanthus amarus.</title>
        <authorList>
            <person name="Klykleung N."/>
            <person name="Tanasupawat S."/>
        </authorList>
    </citation>
    <scope>NUCLEOTIDE SEQUENCE [LARGE SCALE GENOMIC DNA]</scope>
    <source>
        <strain evidence="4 5">CR1-09</strain>
    </source>
</reference>
<organism evidence="4 5">
    <name type="scientific">Microbispora catharanthi</name>
    <dbReference type="NCBI Taxonomy" id="1712871"/>
    <lineage>
        <taxon>Bacteria</taxon>
        <taxon>Bacillati</taxon>
        <taxon>Actinomycetota</taxon>
        <taxon>Actinomycetes</taxon>
        <taxon>Streptosporangiales</taxon>
        <taxon>Streptosporangiaceae</taxon>
        <taxon>Microbispora</taxon>
    </lineage>
</organism>
<dbReference type="CDD" id="cd04301">
    <property type="entry name" value="NAT_SF"/>
    <property type="match status" value="1"/>
</dbReference>
<feature type="domain" description="N-acetyltransferase" evidence="3">
    <location>
        <begin position="5"/>
        <end position="176"/>
    </location>
</feature>
<dbReference type="InterPro" id="IPR016181">
    <property type="entry name" value="Acyl_CoA_acyltransferase"/>
</dbReference>
<sequence>MERALVIRRAEPADAEAIAAVHVRSWQAAYPGLMPEAYLDGLTPAMRLPVWERLLGESSPPRTEVLVAEADGSVAGFAALGPGRDDDVDPASVAEISAIYLMPEVWGTGVGGRLMAAALDGLATAGYEQATLWVVDGNARARRFYERGGWRPDGAAQRDESDGFPLTEVRYRRALRR</sequence>
<evidence type="ECO:0000259" key="3">
    <source>
        <dbReference type="PROSITE" id="PS51186"/>
    </source>
</evidence>
<dbReference type="InterPro" id="IPR050832">
    <property type="entry name" value="Bact_Acetyltransf"/>
</dbReference>